<dbReference type="Pfam" id="PF08032">
    <property type="entry name" value="SpoU_sub_bind"/>
    <property type="match status" value="1"/>
</dbReference>
<comment type="caution">
    <text evidence="5">The sequence shown here is derived from an EMBL/GenBank/DDBJ whole genome shotgun (WGS) entry which is preliminary data.</text>
</comment>
<dbReference type="EC" id="2.1.1.185" evidence="5"/>
<keyword evidence="6" id="KW-1185">Reference proteome</keyword>
<dbReference type="InterPro" id="IPR004441">
    <property type="entry name" value="rRNA_MeTrfase_TrmH"/>
</dbReference>
<evidence type="ECO:0000313" key="5">
    <source>
        <dbReference type="EMBL" id="MDQ0359825.1"/>
    </source>
</evidence>
<evidence type="ECO:0000256" key="2">
    <source>
        <dbReference type="ARBA" id="ARBA00022603"/>
    </source>
</evidence>
<keyword evidence="2 5" id="KW-0489">Methyltransferase</keyword>
<evidence type="ECO:0000256" key="3">
    <source>
        <dbReference type="ARBA" id="ARBA00022679"/>
    </source>
</evidence>
<proteinExistence type="inferred from homology"/>
<dbReference type="CDD" id="cd18103">
    <property type="entry name" value="SpoU-like_RlmB"/>
    <property type="match status" value="1"/>
</dbReference>
<evidence type="ECO:0000259" key="4">
    <source>
        <dbReference type="SMART" id="SM00967"/>
    </source>
</evidence>
<dbReference type="InterPro" id="IPR029028">
    <property type="entry name" value="Alpha/beta_knot_MTases"/>
</dbReference>
<dbReference type="SMART" id="SM00967">
    <property type="entry name" value="SpoU_sub_bind"/>
    <property type="match status" value="1"/>
</dbReference>
<dbReference type="PANTHER" id="PTHR46429">
    <property type="entry name" value="23S RRNA (GUANOSINE-2'-O-)-METHYLTRANSFERASE RLMB"/>
    <property type="match status" value="1"/>
</dbReference>
<dbReference type="InterPro" id="IPR001537">
    <property type="entry name" value="SpoU_MeTrfase"/>
</dbReference>
<reference evidence="5 6" key="1">
    <citation type="submission" date="2023-07" db="EMBL/GenBank/DDBJ databases">
        <title>Genomic Encyclopedia of Type Strains, Phase IV (KMG-IV): sequencing the most valuable type-strain genomes for metagenomic binning, comparative biology and taxonomic classification.</title>
        <authorList>
            <person name="Goeker M."/>
        </authorList>
    </citation>
    <scope>NUCLEOTIDE SEQUENCE [LARGE SCALE GENOMIC DNA]</scope>
    <source>
        <strain evidence="5 6">DSM 16784</strain>
    </source>
</reference>
<dbReference type="EMBL" id="JAUSUR010000001">
    <property type="protein sequence ID" value="MDQ0359825.1"/>
    <property type="molecule type" value="Genomic_DNA"/>
</dbReference>
<dbReference type="SUPFAM" id="SSF55315">
    <property type="entry name" value="L30e-like"/>
    <property type="match status" value="1"/>
</dbReference>
<dbReference type="GO" id="GO:0032259">
    <property type="term" value="P:methylation"/>
    <property type="evidence" value="ECO:0007669"/>
    <property type="project" value="UniProtKB-KW"/>
</dbReference>
<dbReference type="Gene3D" id="3.40.1280.10">
    <property type="match status" value="1"/>
</dbReference>
<evidence type="ECO:0000313" key="6">
    <source>
        <dbReference type="Proteomes" id="UP001230220"/>
    </source>
</evidence>
<dbReference type="InterPro" id="IPR029026">
    <property type="entry name" value="tRNA_m1G_MTases_N"/>
</dbReference>
<protein>
    <submittedName>
        <fullName evidence="5">23S rRNA (Guanosine2251-2'-O)-methyltransferase</fullName>
        <ecNumber evidence="5">2.1.1.185</ecNumber>
    </submittedName>
</protein>
<dbReference type="RefSeq" id="WP_307405261.1">
    <property type="nucleotide sequence ID" value="NZ_JAUSUR010000001.1"/>
</dbReference>
<dbReference type="InterPro" id="IPR013123">
    <property type="entry name" value="SpoU_subst-bd"/>
</dbReference>
<accession>A0ABU0DZV8</accession>
<dbReference type="Proteomes" id="UP001230220">
    <property type="component" value="Unassembled WGS sequence"/>
</dbReference>
<organism evidence="5 6">
    <name type="scientific">Breznakia pachnodae</name>
    <dbReference type="NCBI Taxonomy" id="265178"/>
    <lineage>
        <taxon>Bacteria</taxon>
        <taxon>Bacillati</taxon>
        <taxon>Bacillota</taxon>
        <taxon>Erysipelotrichia</taxon>
        <taxon>Erysipelotrichales</taxon>
        <taxon>Erysipelotrichaceae</taxon>
        <taxon>Breznakia</taxon>
    </lineage>
</organism>
<dbReference type="PANTHER" id="PTHR46429:SF1">
    <property type="entry name" value="23S RRNA (GUANOSINE-2'-O-)-METHYLTRANSFERASE RLMB"/>
    <property type="match status" value="1"/>
</dbReference>
<gene>
    <name evidence="5" type="ORF">J2S15_000556</name>
</gene>
<dbReference type="Gene3D" id="3.30.1330.30">
    <property type="match status" value="1"/>
</dbReference>
<dbReference type="Pfam" id="PF00588">
    <property type="entry name" value="SpoU_methylase"/>
    <property type="match status" value="1"/>
</dbReference>
<sequence>MLFEGNISVKAALLSPFREVTKILVDQDKKDRDTNYILRKANEQNIPIEYTTRESIDEITTGKTHGGLVAYIEDRTYQNIEDYTKNSTFFAVVEGIEDPYNFGYVLRSLYAAGCNAVITSNRNWSNAANVVAKASAGASEYLPHICTEHFSETLSTLKENNIQIICSMRDDSAIELYDYDFTQPVCICIGGEKRGLSKDILQASDQNVYIPYNSDFRNALNAVSATTILAFEIVRQRKA</sequence>
<comment type="similarity">
    <text evidence="1">Belongs to the class IV-like SAM-binding methyltransferase superfamily. RNA methyltransferase TrmH family.</text>
</comment>
<dbReference type="InterPro" id="IPR029064">
    <property type="entry name" value="Ribosomal_eL30-like_sf"/>
</dbReference>
<keyword evidence="3 5" id="KW-0808">Transferase</keyword>
<dbReference type="SUPFAM" id="SSF75217">
    <property type="entry name" value="alpha/beta knot"/>
    <property type="match status" value="1"/>
</dbReference>
<dbReference type="GO" id="GO:0008168">
    <property type="term" value="F:methyltransferase activity"/>
    <property type="evidence" value="ECO:0007669"/>
    <property type="project" value="UniProtKB-KW"/>
</dbReference>
<feature type="domain" description="RNA 2-O ribose methyltransferase substrate binding" evidence="4">
    <location>
        <begin position="2"/>
        <end position="78"/>
    </location>
</feature>
<name>A0ABU0DZV8_9FIRM</name>
<evidence type="ECO:0000256" key="1">
    <source>
        <dbReference type="ARBA" id="ARBA00007228"/>
    </source>
</evidence>